<protein>
    <submittedName>
        <fullName evidence="3">Pilus assembly protein PilZ</fullName>
    </submittedName>
</protein>
<dbReference type="RefSeq" id="WP_054589166.1">
    <property type="nucleotide sequence ID" value="NZ_CP012700.1"/>
</dbReference>
<dbReference type="InterPro" id="IPR009875">
    <property type="entry name" value="PilZ_domain"/>
</dbReference>
<evidence type="ECO:0000259" key="2">
    <source>
        <dbReference type="Pfam" id="PF07238"/>
    </source>
</evidence>
<feature type="region of interest" description="Disordered" evidence="1">
    <location>
        <begin position="1"/>
        <end position="21"/>
    </location>
</feature>
<reference evidence="3 4" key="1">
    <citation type="journal article" date="2015" name="Genome Announc.">
        <title>Complete Genome Sequence of Polypropylene Glycol- and Polyethylene Glycol-Degrading Sphingopyxis macrogoltabida Strain EY-1.</title>
        <authorList>
            <person name="Ohtsubo Y."/>
            <person name="Nagata Y."/>
            <person name="Numata M."/>
            <person name="Tsuchikane K."/>
            <person name="Hosoyama A."/>
            <person name="Yamazoe A."/>
            <person name="Tsuda M."/>
            <person name="Fujita N."/>
            <person name="Kawai F."/>
        </authorList>
    </citation>
    <scope>NUCLEOTIDE SEQUENCE [LARGE SCALE GENOMIC DNA]</scope>
    <source>
        <strain evidence="3 4">EY-1</strain>
    </source>
</reference>
<dbReference type="GO" id="GO:0035438">
    <property type="term" value="F:cyclic-di-GMP binding"/>
    <property type="evidence" value="ECO:0007669"/>
    <property type="project" value="InterPro"/>
</dbReference>
<dbReference type="AlphaFoldDB" id="A0A0N9UYI2"/>
<dbReference type="PATRIC" id="fig|33050.5.peg.3590"/>
<sequence length="144" mass="15733">MPDPGAETDSPAAADKRQPRQSRLVKAELCCARLGRFDVTIRNVSKTGIGGQGPHMLQIGERMTIILPGHDPMPGTVRWVQDRRFGIETDRAIDTARLRGAQGDGLTTTDSKAEFQIVPAPRISARRPGLTLGVSPRGDSWKRH</sequence>
<dbReference type="KEGG" id="smag:AN936_17320"/>
<name>A0A0N9UYI2_SPHMC</name>
<dbReference type="EMBL" id="CP012700">
    <property type="protein sequence ID" value="ALH82052.1"/>
    <property type="molecule type" value="Genomic_DNA"/>
</dbReference>
<dbReference type="Pfam" id="PF07238">
    <property type="entry name" value="PilZ"/>
    <property type="match status" value="1"/>
</dbReference>
<proteinExistence type="predicted"/>
<organism evidence="3 4">
    <name type="scientific">Sphingopyxis macrogoltabida</name>
    <name type="common">Sphingomonas macrogoltabidus</name>
    <dbReference type="NCBI Taxonomy" id="33050"/>
    <lineage>
        <taxon>Bacteria</taxon>
        <taxon>Pseudomonadati</taxon>
        <taxon>Pseudomonadota</taxon>
        <taxon>Alphaproteobacteria</taxon>
        <taxon>Sphingomonadales</taxon>
        <taxon>Sphingomonadaceae</taxon>
        <taxon>Sphingopyxis</taxon>
    </lineage>
</organism>
<evidence type="ECO:0000256" key="1">
    <source>
        <dbReference type="SAM" id="MobiDB-lite"/>
    </source>
</evidence>
<dbReference type="OrthoDB" id="7506964at2"/>
<feature type="domain" description="PilZ" evidence="2">
    <location>
        <begin position="33"/>
        <end position="89"/>
    </location>
</feature>
<evidence type="ECO:0000313" key="3">
    <source>
        <dbReference type="EMBL" id="ALH82052.1"/>
    </source>
</evidence>
<dbReference type="Proteomes" id="UP000058074">
    <property type="component" value="Chromosome"/>
</dbReference>
<accession>A0A0N9UYI2</accession>
<evidence type="ECO:0000313" key="4">
    <source>
        <dbReference type="Proteomes" id="UP000058074"/>
    </source>
</evidence>
<gene>
    <name evidence="3" type="ORF">AN936_17320</name>
</gene>